<evidence type="ECO:0000256" key="3">
    <source>
        <dbReference type="SAM" id="SignalP"/>
    </source>
</evidence>
<evidence type="ECO:0000256" key="1">
    <source>
        <dbReference type="SAM" id="MobiDB-lite"/>
    </source>
</evidence>
<feature type="region of interest" description="Disordered" evidence="1">
    <location>
        <begin position="36"/>
        <end position="61"/>
    </location>
</feature>
<feature type="signal peptide" evidence="3">
    <location>
        <begin position="1"/>
        <end position="19"/>
    </location>
</feature>
<reference evidence="4" key="1">
    <citation type="submission" date="2021-01" db="EMBL/GenBank/DDBJ databases">
        <authorList>
            <person name="Corre E."/>
            <person name="Pelletier E."/>
            <person name="Niang G."/>
            <person name="Scheremetjew M."/>
            <person name="Finn R."/>
            <person name="Kale V."/>
            <person name="Holt S."/>
            <person name="Cochrane G."/>
            <person name="Meng A."/>
            <person name="Brown T."/>
            <person name="Cohen L."/>
        </authorList>
    </citation>
    <scope>NUCLEOTIDE SEQUENCE</scope>
    <source>
        <strain evidence="4">308</strain>
    </source>
</reference>
<accession>A0A7S1B8X1</accession>
<evidence type="ECO:0000313" key="4">
    <source>
        <dbReference type="EMBL" id="CAD8878672.1"/>
    </source>
</evidence>
<feature type="transmembrane region" description="Helical" evidence="2">
    <location>
        <begin position="310"/>
        <end position="329"/>
    </location>
</feature>
<keyword evidence="2" id="KW-1133">Transmembrane helix</keyword>
<feature type="chain" id="PRO_5030688627" evidence="3">
    <location>
        <begin position="20"/>
        <end position="443"/>
    </location>
</feature>
<evidence type="ECO:0000256" key="2">
    <source>
        <dbReference type="SAM" id="Phobius"/>
    </source>
</evidence>
<keyword evidence="2" id="KW-0472">Membrane</keyword>
<gene>
    <name evidence="4" type="ORF">CHYS00102_LOCUS5856</name>
</gene>
<dbReference type="EMBL" id="HBFR01008106">
    <property type="protein sequence ID" value="CAD8878672.1"/>
    <property type="molecule type" value="Transcribed_RNA"/>
</dbReference>
<keyword evidence="3" id="KW-0732">Signal</keyword>
<feature type="transmembrane region" description="Helical" evidence="2">
    <location>
        <begin position="279"/>
        <end position="298"/>
    </location>
</feature>
<dbReference type="AlphaFoldDB" id="A0A7S1B8X1"/>
<proteinExistence type="predicted"/>
<name>A0A7S1B8X1_9STRA</name>
<feature type="transmembrane region" description="Helical" evidence="2">
    <location>
        <begin position="109"/>
        <end position="130"/>
    </location>
</feature>
<organism evidence="4">
    <name type="scientific">Corethron hystrix</name>
    <dbReference type="NCBI Taxonomy" id="216773"/>
    <lineage>
        <taxon>Eukaryota</taxon>
        <taxon>Sar</taxon>
        <taxon>Stramenopiles</taxon>
        <taxon>Ochrophyta</taxon>
        <taxon>Bacillariophyta</taxon>
        <taxon>Coscinodiscophyceae</taxon>
        <taxon>Corethrophycidae</taxon>
        <taxon>Corethrales</taxon>
        <taxon>Corethraceae</taxon>
        <taxon>Corethron</taxon>
    </lineage>
</organism>
<protein>
    <submittedName>
        <fullName evidence="4">Uncharacterized protein</fullName>
    </submittedName>
</protein>
<feature type="transmembrane region" description="Helical" evidence="2">
    <location>
        <begin position="150"/>
        <end position="169"/>
    </location>
</feature>
<keyword evidence="2" id="KW-0812">Transmembrane</keyword>
<sequence>MTSMKTALALVALSATAGGSSLSSLPSQAAGFVRNGPRATSTFNRRTSPLPPPPLFSTNSDDYAEPDGALDRLASSISRSVASKVASGDSVSAVRTQLKTLIRVGLPSIFAGVASYFLFPVVALAMASLVNDSGVFAVLSQDSSQFVQNFLTVSGLLFSILVGQSYSFMYTQQESVYYALFEEVTEAKSLLEQVALVCQGRSMYQRVLACISSYVADDLRQLQSAPARLLSSRPVDDPLESIMYLTSVGVPSNVYETVRSLRQARARRLGALQRKLPPIHMLLLWILAAIELGAFPLLGAGTQTIGGYNILTIEGALFGVMTFGIVMTLRVVGELWRPAGGAYNVDGVLSVMISGLEEELEARMNGFAYTSLQLYPSASASLSLDTFQGKNAPERTMQEVDDATPDERTVQEELLQQGADGSVVFGPMKRIGSWAVQKLLRQR</sequence>